<dbReference type="Gene3D" id="3.40.50.1000">
    <property type="entry name" value="HAD superfamily/HAD-like"/>
    <property type="match status" value="1"/>
</dbReference>
<dbReference type="InterPro" id="IPR023214">
    <property type="entry name" value="HAD_sf"/>
</dbReference>
<organism evidence="1 2">
    <name type="scientific">Candidatus Enterocloster excrementigallinarum</name>
    <dbReference type="NCBI Taxonomy" id="2838558"/>
    <lineage>
        <taxon>Bacteria</taxon>
        <taxon>Bacillati</taxon>
        <taxon>Bacillota</taxon>
        <taxon>Clostridia</taxon>
        <taxon>Lachnospirales</taxon>
        <taxon>Lachnospiraceae</taxon>
        <taxon>Enterocloster</taxon>
    </lineage>
</organism>
<dbReference type="PANTHER" id="PTHR10000">
    <property type="entry name" value="PHOSPHOSERINE PHOSPHATASE"/>
    <property type="match status" value="1"/>
</dbReference>
<dbReference type="AlphaFoldDB" id="A0A9D2TFM7"/>
<dbReference type="SFLD" id="SFLDS00003">
    <property type="entry name" value="Haloacid_Dehalogenase"/>
    <property type="match status" value="1"/>
</dbReference>
<dbReference type="Proteomes" id="UP000823863">
    <property type="component" value="Unassembled WGS sequence"/>
</dbReference>
<dbReference type="GO" id="GO:0016791">
    <property type="term" value="F:phosphatase activity"/>
    <property type="evidence" value="ECO:0007669"/>
    <property type="project" value="TreeGrafter"/>
</dbReference>
<dbReference type="PANTHER" id="PTHR10000:SF25">
    <property type="entry name" value="PHOSPHATASE YKRA-RELATED"/>
    <property type="match status" value="1"/>
</dbReference>
<dbReference type="GO" id="GO:0005829">
    <property type="term" value="C:cytosol"/>
    <property type="evidence" value="ECO:0007669"/>
    <property type="project" value="TreeGrafter"/>
</dbReference>
<evidence type="ECO:0000313" key="1">
    <source>
        <dbReference type="EMBL" id="HJC67301.1"/>
    </source>
</evidence>
<sequence>MRKALFFDIDGTLLTEDTHELPESAWRALERARDLGHLVFINTGRTYGNLGNLKELLPADGWLCGCGTYILSEGRELYHYSIPHEQGIRLKRDIEECGLDGILEGLEGCYGRKSSWMPEIILLKKGLDAAGTLRKETWDDDSYDFDKCYLKADAASRRQELFARMDFMDIIDRGGDFYECVPKGHSKAAVIERVLRIYSISLSDAYVFGDSSNDLSMFQYAKNCVAMGKHSPVLDPYATFVTKTVEEDGIAYALEQLGIIDSRERL</sequence>
<keyword evidence="1" id="KW-0378">Hydrolase</keyword>
<reference evidence="1" key="2">
    <citation type="submission" date="2021-04" db="EMBL/GenBank/DDBJ databases">
        <authorList>
            <person name="Gilroy R."/>
        </authorList>
    </citation>
    <scope>NUCLEOTIDE SEQUENCE</scope>
    <source>
        <strain evidence="1">CHK198-12963</strain>
    </source>
</reference>
<dbReference type="PROSITE" id="PS01228">
    <property type="entry name" value="COF_1"/>
    <property type="match status" value="1"/>
</dbReference>
<dbReference type="Gene3D" id="3.30.1240.10">
    <property type="match status" value="1"/>
</dbReference>
<reference evidence="1" key="1">
    <citation type="journal article" date="2021" name="PeerJ">
        <title>Extensive microbial diversity within the chicken gut microbiome revealed by metagenomics and culture.</title>
        <authorList>
            <person name="Gilroy R."/>
            <person name="Ravi A."/>
            <person name="Getino M."/>
            <person name="Pursley I."/>
            <person name="Horton D.L."/>
            <person name="Alikhan N.F."/>
            <person name="Baker D."/>
            <person name="Gharbi K."/>
            <person name="Hall N."/>
            <person name="Watson M."/>
            <person name="Adriaenssens E.M."/>
            <person name="Foster-Nyarko E."/>
            <person name="Jarju S."/>
            <person name="Secka A."/>
            <person name="Antonio M."/>
            <person name="Oren A."/>
            <person name="Chaudhuri R.R."/>
            <person name="La Ragione R."/>
            <person name="Hildebrand F."/>
            <person name="Pallen M.J."/>
        </authorList>
    </citation>
    <scope>NUCLEOTIDE SEQUENCE</scope>
    <source>
        <strain evidence="1">CHK198-12963</strain>
    </source>
</reference>
<gene>
    <name evidence="1" type="ORF">H9931_11405</name>
</gene>
<protein>
    <submittedName>
        <fullName evidence="1">Cof-type HAD-IIB family hydrolase</fullName>
    </submittedName>
</protein>
<dbReference type="InterPro" id="IPR036412">
    <property type="entry name" value="HAD-like_sf"/>
</dbReference>
<dbReference type="SFLD" id="SFLDG01140">
    <property type="entry name" value="C2.B:_Phosphomannomutase_and_P"/>
    <property type="match status" value="1"/>
</dbReference>
<comment type="caution">
    <text evidence="1">The sequence shown here is derived from an EMBL/GenBank/DDBJ whole genome shotgun (WGS) entry which is preliminary data.</text>
</comment>
<dbReference type="EMBL" id="DWWB01000063">
    <property type="protein sequence ID" value="HJC67301.1"/>
    <property type="molecule type" value="Genomic_DNA"/>
</dbReference>
<dbReference type="NCBIfam" id="TIGR01484">
    <property type="entry name" value="HAD-SF-IIB"/>
    <property type="match status" value="1"/>
</dbReference>
<proteinExistence type="predicted"/>
<evidence type="ECO:0000313" key="2">
    <source>
        <dbReference type="Proteomes" id="UP000823863"/>
    </source>
</evidence>
<name>A0A9D2TFM7_9FIRM</name>
<dbReference type="Pfam" id="PF08282">
    <property type="entry name" value="Hydrolase_3"/>
    <property type="match status" value="1"/>
</dbReference>
<dbReference type="InterPro" id="IPR006379">
    <property type="entry name" value="HAD-SF_hydro_IIB"/>
</dbReference>
<accession>A0A9D2TFM7</accession>
<dbReference type="SUPFAM" id="SSF56784">
    <property type="entry name" value="HAD-like"/>
    <property type="match status" value="1"/>
</dbReference>
<dbReference type="GO" id="GO:0000287">
    <property type="term" value="F:magnesium ion binding"/>
    <property type="evidence" value="ECO:0007669"/>
    <property type="project" value="TreeGrafter"/>
</dbReference>